<feature type="transmembrane region" description="Helical" evidence="6">
    <location>
        <begin position="265"/>
        <end position="285"/>
    </location>
</feature>
<sequence length="476" mass="52219">MSDVAQHEKAHDAYPDNSNSVSAVEADYTEQEERKIVRKIDWILLPILTFLYLLSFLDRSNIGNARIEGLVSDLKIKDYSTLVSIFFVGYVIAELPANWALKVTKPALWLPTLTLVWGIVSVTMGLVHNEAGILGVAEAGLFPGVLYVFSRFYKRAERTARVSFFFSAAAAAGAFGGVLAYGLGRMNGIGGKHGWSWIFIIEGLLTIVVSCIAYLIIPNYPHLSNRFSPREKEIIAARLGADSDALEDENFSWAEVRRALTSIQVWGYSILFHCYSFGLYTLSNFLPSIIQGLGYQSYQAQLLTVPPYFFAFLVTMTTAYVSQRLKIRAPFIIGAAFIAIIGYIVLITSPTIGGKYAAVFLCAGGIYSGTALLLAWPSENLMGQTFRATGLAMVISIGDVGAIVGTQLYRIPLGGVANKNYHISYALTIVYLGLGAITAGSLWFGLDRANKKAAALPAKNESHEQLWKKFGFIYQV</sequence>
<feature type="transmembrane region" description="Helical" evidence="6">
    <location>
        <begin position="42"/>
        <end position="59"/>
    </location>
</feature>
<dbReference type="STRING" id="215250.A0A316YVR6"/>
<keyword evidence="4 6" id="KW-1133">Transmembrane helix</keyword>
<reference evidence="7" key="1">
    <citation type="journal article" date="2018" name="Mol. Biol. Evol.">
        <title>Broad Genomic Sampling Reveals a Smut Pathogenic Ancestry of the Fungal Clade Ustilaginomycotina.</title>
        <authorList>
            <person name="Kijpornyongpan T."/>
            <person name="Mondo S.J."/>
            <person name="Barry K."/>
            <person name="Sandor L."/>
            <person name="Lee J."/>
            <person name="Lipzen A."/>
            <person name="Pangilinan J."/>
            <person name="LaButti K."/>
            <person name="Hainaut M."/>
            <person name="Henrissat B."/>
            <person name="Grigoriev I.V."/>
            <person name="Spatafora J.W."/>
            <person name="Aime M.C."/>
        </authorList>
    </citation>
    <scope>NUCLEOTIDE SEQUENCE [LARGE SCALE GENOMIC DNA]</scope>
    <source>
        <strain evidence="7">MCA 4198</strain>
    </source>
</reference>
<dbReference type="PANTHER" id="PTHR43791:SF22">
    <property type="entry name" value="TRANSPORTER, PUTATIVE (AFU_ORTHOLOGUE AFUA_6G11320)-RELATED"/>
    <property type="match status" value="1"/>
</dbReference>
<dbReference type="GO" id="GO:0016020">
    <property type="term" value="C:membrane"/>
    <property type="evidence" value="ECO:0007669"/>
    <property type="project" value="UniProtKB-SubCell"/>
</dbReference>
<dbReference type="FunFam" id="1.20.1250.20:FF:000057">
    <property type="entry name" value="MFS general substrate transporter"/>
    <property type="match status" value="1"/>
</dbReference>
<dbReference type="OrthoDB" id="2962993at2759"/>
<gene>
    <name evidence="7" type="ORF">FA10DRAFT_290725</name>
</gene>
<dbReference type="PANTHER" id="PTHR43791">
    <property type="entry name" value="PERMEASE-RELATED"/>
    <property type="match status" value="1"/>
</dbReference>
<feature type="transmembrane region" description="Helical" evidence="6">
    <location>
        <begin position="329"/>
        <end position="350"/>
    </location>
</feature>
<keyword evidence="8" id="KW-1185">Reference proteome</keyword>
<keyword evidence="3 6" id="KW-0812">Transmembrane</keyword>
<dbReference type="GeneID" id="37046264"/>
<feature type="transmembrane region" description="Helical" evidence="6">
    <location>
        <begin position="423"/>
        <end position="446"/>
    </location>
</feature>
<evidence type="ECO:0000256" key="1">
    <source>
        <dbReference type="ARBA" id="ARBA00004141"/>
    </source>
</evidence>
<keyword evidence="5 6" id="KW-0472">Membrane</keyword>
<feature type="transmembrane region" description="Helical" evidence="6">
    <location>
        <begin position="195"/>
        <end position="217"/>
    </location>
</feature>
<dbReference type="GO" id="GO:0022857">
    <property type="term" value="F:transmembrane transporter activity"/>
    <property type="evidence" value="ECO:0007669"/>
    <property type="project" value="InterPro"/>
</dbReference>
<feature type="transmembrane region" description="Helical" evidence="6">
    <location>
        <begin position="79"/>
        <end position="101"/>
    </location>
</feature>
<dbReference type="Proteomes" id="UP000245768">
    <property type="component" value="Unassembled WGS sequence"/>
</dbReference>
<evidence type="ECO:0000256" key="3">
    <source>
        <dbReference type="ARBA" id="ARBA00022692"/>
    </source>
</evidence>
<dbReference type="EMBL" id="KZ819634">
    <property type="protein sequence ID" value="PWN93537.1"/>
    <property type="molecule type" value="Genomic_DNA"/>
</dbReference>
<name>A0A316YVR6_9BASI</name>
<feature type="transmembrane region" description="Helical" evidence="6">
    <location>
        <begin position="356"/>
        <end position="376"/>
    </location>
</feature>
<feature type="transmembrane region" description="Helical" evidence="6">
    <location>
        <begin position="305"/>
        <end position="322"/>
    </location>
</feature>
<dbReference type="InParanoid" id="A0A316YVR6"/>
<dbReference type="Pfam" id="PF07690">
    <property type="entry name" value="MFS_1"/>
    <property type="match status" value="1"/>
</dbReference>
<dbReference type="FunFam" id="1.20.1250.20:FF:000013">
    <property type="entry name" value="MFS general substrate transporter"/>
    <property type="match status" value="1"/>
</dbReference>
<dbReference type="InterPro" id="IPR011701">
    <property type="entry name" value="MFS"/>
</dbReference>
<evidence type="ECO:0000256" key="2">
    <source>
        <dbReference type="ARBA" id="ARBA00022448"/>
    </source>
</evidence>
<accession>A0A316YVR6</accession>
<dbReference type="Gene3D" id="1.20.1250.20">
    <property type="entry name" value="MFS general substrate transporter like domains"/>
    <property type="match status" value="2"/>
</dbReference>
<proteinExistence type="predicted"/>
<comment type="subcellular location">
    <subcellularLocation>
        <location evidence="1">Membrane</location>
        <topology evidence="1">Multi-pass membrane protein</topology>
    </subcellularLocation>
</comment>
<feature type="transmembrane region" description="Helical" evidence="6">
    <location>
        <begin position="162"/>
        <end position="183"/>
    </location>
</feature>
<evidence type="ECO:0000256" key="5">
    <source>
        <dbReference type="ARBA" id="ARBA00023136"/>
    </source>
</evidence>
<protein>
    <submittedName>
        <fullName evidence="7">MFS general substrate transporter</fullName>
    </submittedName>
</protein>
<organism evidence="7 8">
    <name type="scientific">Acaromyces ingoldii</name>
    <dbReference type="NCBI Taxonomy" id="215250"/>
    <lineage>
        <taxon>Eukaryota</taxon>
        <taxon>Fungi</taxon>
        <taxon>Dikarya</taxon>
        <taxon>Basidiomycota</taxon>
        <taxon>Ustilaginomycotina</taxon>
        <taxon>Exobasidiomycetes</taxon>
        <taxon>Exobasidiales</taxon>
        <taxon>Cryptobasidiaceae</taxon>
        <taxon>Acaromyces</taxon>
    </lineage>
</organism>
<evidence type="ECO:0000313" key="8">
    <source>
        <dbReference type="Proteomes" id="UP000245768"/>
    </source>
</evidence>
<feature type="transmembrane region" description="Helical" evidence="6">
    <location>
        <begin position="133"/>
        <end position="150"/>
    </location>
</feature>
<dbReference type="RefSeq" id="XP_025380735.1">
    <property type="nucleotide sequence ID" value="XM_025524348.1"/>
</dbReference>
<dbReference type="AlphaFoldDB" id="A0A316YVR6"/>
<feature type="transmembrane region" description="Helical" evidence="6">
    <location>
        <begin position="388"/>
        <end position="411"/>
    </location>
</feature>
<dbReference type="SUPFAM" id="SSF103473">
    <property type="entry name" value="MFS general substrate transporter"/>
    <property type="match status" value="1"/>
</dbReference>
<feature type="transmembrane region" description="Helical" evidence="6">
    <location>
        <begin position="108"/>
        <end position="127"/>
    </location>
</feature>
<keyword evidence="2" id="KW-0813">Transport</keyword>
<dbReference type="InterPro" id="IPR036259">
    <property type="entry name" value="MFS_trans_sf"/>
</dbReference>
<evidence type="ECO:0000313" key="7">
    <source>
        <dbReference type="EMBL" id="PWN93537.1"/>
    </source>
</evidence>
<evidence type="ECO:0000256" key="6">
    <source>
        <dbReference type="SAM" id="Phobius"/>
    </source>
</evidence>
<evidence type="ECO:0000256" key="4">
    <source>
        <dbReference type="ARBA" id="ARBA00022989"/>
    </source>
</evidence>